<dbReference type="Gene3D" id="3.30.160.60">
    <property type="entry name" value="Classic Zinc Finger"/>
    <property type="match status" value="1"/>
</dbReference>
<gene>
    <name evidence="2" type="ORF">Z517_04986</name>
</gene>
<dbReference type="AlphaFoldDB" id="A0A0D2GTU1"/>
<name>A0A0D2GTU1_9EURO</name>
<dbReference type="VEuPathDB" id="FungiDB:Z517_04986"/>
<evidence type="ECO:0000256" key="1">
    <source>
        <dbReference type="SAM" id="Coils"/>
    </source>
</evidence>
<dbReference type="STRING" id="1442368.A0A0D2GTU1"/>
<dbReference type="RefSeq" id="XP_013285768.1">
    <property type="nucleotide sequence ID" value="XM_013430314.1"/>
</dbReference>
<keyword evidence="1" id="KW-0175">Coiled coil</keyword>
<dbReference type="GeneID" id="25304476"/>
<protein>
    <submittedName>
        <fullName evidence="2">Unplaced genomic scaffold supercont1.3, whole genome shotgun sequence</fullName>
    </submittedName>
</protein>
<dbReference type="InterPro" id="IPR046347">
    <property type="entry name" value="bZIP_sf"/>
</dbReference>
<feature type="coiled-coil region" evidence="1">
    <location>
        <begin position="238"/>
        <end position="265"/>
    </location>
</feature>
<dbReference type="OrthoDB" id="5419235at2759"/>
<dbReference type="SUPFAM" id="SSF57959">
    <property type="entry name" value="Leucine zipper domain"/>
    <property type="match status" value="1"/>
</dbReference>
<sequence>MVVTNHQWHEWESPVSQNNYVRSYPLAINDGQRNVQSQYYNCPIGNDDNSSALGWDNLDVSDDCIGDACRDEDTYQILKDATHHMGETAPPLSVGEVAPPREDPSDLVGNVPLNFPESFFANPFAVSFPGDIPCPGAPSSQFMPGCTSISIPSPCDLSTKSSPMTPDIGFCGAPDANNSIRTPKSMACTPSSAPDARLSSKGVASATTKYGPQIHFVDMADKKGAQRIRNTINSRKHRQNKLDKIRELEKKLATIEAEKKRWQGRATEMGWKPSQ</sequence>
<reference evidence="2 3" key="1">
    <citation type="submission" date="2015-01" db="EMBL/GenBank/DDBJ databases">
        <title>The Genome Sequence of Fonsecaea pedrosoi CBS 271.37.</title>
        <authorList>
            <consortium name="The Broad Institute Genomics Platform"/>
            <person name="Cuomo C."/>
            <person name="de Hoog S."/>
            <person name="Gorbushina A."/>
            <person name="Stielow B."/>
            <person name="Teixiera M."/>
            <person name="Abouelleil A."/>
            <person name="Chapman S.B."/>
            <person name="Priest M."/>
            <person name="Young S.K."/>
            <person name="Wortman J."/>
            <person name="Nusbaum C."/>
            <person name="Birren B."/>
        </authorList>
    </citation>
    <scope>NUCLEOTIDE SEQUENCE [LARGE SCALE GENOMIC DNA]</scope>
    <source>
        <strain evidence="2 3">CBS 271.37</strain>
    </source>
</reference>
<dbReference type="Proteomes" id="UP000053029">
    <property type="component" value="Unassembled WGS sequence"/>
</dbReference>
<organism evidence="2 3">
    <name type="scientific">Fonsecaea pedrosoi CBS 271.37</name>
    <dbReference type="NCBI Taxonomy" id="1442368"/>
    <lineage>
        <taxon>Eukaryota</taxon>
        <taxon>Fungi</taxon>
        <taxon>Dikarya</taxon>
        <taxon>Ascomycota</taxon>
        <taxon>Pezizomycotina</taxon>
        <taxon>Eurotiomycetes</taxon>
        <taxon>Chaetothyriomycetidae</taxon>
        <taxon>Chaetothyriales</taxon>
        <taxon>Herpotrichiellaceae</taxon>
        <taxon>Fonsecaea</taxon>
    </lineage>
</organism>
<accession>A0A0D2GTU1</accession>
<dbReference type="HOGENOM" id="CLU_1030596_0_0_1"/>
<dbReference type="CDD" id="cd12193">
    <property type="entry name" value="bZIP_GCN4"/>
    <property type="match status" value="1"/>
</dbReference>
<evidence type="ECO:0000313" key="3">
    <source>
        <dbReference type="Proteomes" id="UP000053029"/>
    </source>
</evidence>
<proteinExistence type="predicted"/>
<keyword evidence="3" id="KW-1185">Reference proteome</keyword>
<dbReference type="GO" id="GO:0003700">
    <property type="term" value="F:DNA-binding transcription factor activity"/>
    <property type="evidence" value="ECO:0007669"/>
    <property type="project" value="InterPro"/>
</dbReference>
<dbReference type="EMBL" id="KN846971">
    <property type="protein sequence ID" value="KIW81960.1"/>
    <property type="molecule type" value="Genomic_DNA"/>
</dbReference>
<evidence type="ECO:0000313" key="2">
    <source>
        <dbReference type="EMBL" id="KIW81960.1"/>
    </source>
</evidence>